<accession>A0AAD8ISI6</accession>
<dbReference type="EMBL" id="JAUIZM010000004">
    <property type="protein sequence ID" value="KAK1390891.1"/>
    <property type="molecule type" value="Genomic_DNA"/>
</dbReference>
<feature type="compositionally biased region" description="Basic residues" evidence="1">
    <location>
        <begin position="10"/>
        <end position="19"/>
    </location>
</feature>
<gene>
    <name evidence="2" type="ORF">POM88_019069</name>
</gene>
<comment type="caution">
    <text evidence="2">The sequence shown here is derived from an EMBL/GenBank/DDBJ whole genome shotgun (WGS) entry which is preliminary data.</text>
</comment>
<keyword evidence="3" id="KW-1185">Reference proteome</keyword>
<feature type="compositionally biased region" description="Polar residues" evidence="1">
    <location>
        <begin position="20"/>
        <end position="29"/>
    </location>
</feature>
<evidence type="ECO:0000313" key="3">
    <source>
        <dbReference type="Proteomes" id="UP001237642"/>
    </source>
</evidence>
<evidence type="ECO:0000256" key="1">
    <source>
        <dbReference type="SAM" id="MobiDB-lite"/>
    </source>
</evidence>
<organism evidence="2 3">
    <name type="scientific">Heracleum sosnowskyi</name>
    <dbReference type="NCBI Taxonomy" id="360622"/>
    <lineage>
        <taxon>Eukaryota</taxon>
        <taxon>Viridiplantae</taxon>
        <taxon>Streptophyta</taxon>
        <taxon>Embryophyta</taxon>
        <taxon>Tracheophyta</taxon>
        <taxon>Spermatophyta</taxon>
        <taxon>Magnoliopsida</taxon>
        <taxon>eudicotyledons</taxon>
        <taxon>Gunneridae</taxon>
        <taxon>Pentapetalae</taxon>
        <taxon>asterids</taxon>
        <taxon>campanulids</taxon>
        <taxon>Apiales</taxon>
        <taxon>Apiaceae</taxon>
        <taxon>Apioideae</taxon>
        <taxon>apioid superclade</taxon>
        <taxon>Tordylieae</taxon>
        <taxon>Tordyliinae</taxon>
        <taxon>Heracleum</taxon>
    </lineage>
</organism>
<dbReference type="PANTHER" id="PTHR35485">
    <property type="entry name" value="OS01G0888900 PROTEIN"/>
    <property type="match status" value="1"/>
</dbReference>
<protein>
    <submittedName>
        <fullName evidence="2">Uncharacterized protein</fullName>
    </submittedName>
</protein>
<reference evidence="2" key="1">
    <citation type="submission" date="2023-02" db="EMBL/GenBank/DDBJ databases">
        <title>Genome of toxic invasive species Heracleum sosnowskyi carries increased number of genes despite the absence of recent whole-genome duplications.</title>
        <authorList>
            <person name="Schelkunov M."/>
            <person name="Shtratnikova V."/>
            <person name="Makarenko M."/>
            <person name="Klepikova A."/>
            <person name="Omelchenko D."/>
            <person name="Novikova G."/>
            <person name="Obukhova E."/>
            <person name="Bogdanov V."/>
            <person name="Penin A."/>
            <person name="Logacheva M."/>
        </authorList>
    </citation>
    <scope>NUCLEOTIDE SEQUENCE</scope>
    <source>
        <strain evidence="2">Hsosn_3</strain>
        <tissue evidence="2">Leaf</tissue>
    </source>
</reference>
<dbReference type="AlphaFoldDB" id="A0AAD8ISI6"/>
<feature type="region of interest" description="Disordered" evidence="1">
    <location>
        <begin position="10"/>
        <end position="30"/>
    </location>
</feature>
<reference evidence="2" key="2">
    <citation type="submission" date="2023-05" db="EMBL/GenBank/DDBJ databases">
        <authorList>
            <person name="Schelkunov M.I."/>
        </authorList>
    </citation>
    <scope>NUCLEOTIDE SEQUENCE</scope>
    <source>
        <strain evidence="2">Hsosn_3</strain>
        <tissue evidence="2">Leaf</tissue>
    </source>
</reference>
<proteinExistence type="predicted"/>
<dbReference type="PANTHER" id="PTHR35485:SF8">
    <property type="match status" value="1"/>
</dbReference>
<name>A0AAD8ISI6_9APIA</name>
<evidence type="ECO:0000313" key="2">
    <source>
        <dbReference type="EMBL" id="KAK1390891.1"/>
    </source>
</evidence>
<sequence length="111" mass="13131">MEGLIPKLFKSFKKSKTPRQHNPQSTPIHNIQDFYPDGYNLKYEVPVQQQQQQPRVDGFDEESKVRQRRQKSFSHVHYVDGSYSSEEPVDSSKQIVRFRSHRRMFSCVTGE</sequence>
<dbReference type="Proteomes" id="UP001237642">
    <property type="component" value="Unassembled WGS sequence"/>
</dbReference>